<dbReference type="AlphaFoldDB" id="A0A0V0HGN5"/>
<accession>A0A0V0HGN5</accession>
<evidence type="ECO:0000313" key="1">
    <source>
        <dbReference type="EMBL" id="JAP19271.1"/>
    </source>
</evidence>
<feature type="non-terminal residue" evidence="1">
    <location>
        <position position="1"/>
    </location>
</feature>
<proteinExistence type="predicted"/>
<protein>
    <submittedName>
        <fullName evidence="1">Putative ovule protein</fullName>
    </submittedName>
</protein>
<name>A0A0V0HGN5_SOLCH</name>
<organism evidence="1">
    <name type="scientific">Solanum chacoense</name>
    <name type="common">Chaco potato</name>
    <dbReference type="NCBI Taxonomy" id="4108"/>
    <lineage>
        <taxon>Eukaryota</taxon>
        <taxon>Viridiplantae</taxon>
        <taxon>Streptophyta</taxon>
        <taxon>Embryophyta</taxon>
        <taxon>Tracheophyta</taxon>
        <taxon>Spermatophyta</taxon>
        <taxon>Magnoliopsida</taxon>
        <taxon>eudicotyledons</taxon>
        <taxon>Gunneridae</taxon>
        <taxon>Pentapetalae</taxon>
        <taxon>asterids</taxon>
        <taxon>lamiids</taxon>
        <taxon>Solanales</taxon>
        <taxon>Solanaceae</taxon>
        <taxon>Solanoideae</taxon>
        <taxon>Solaneae</taxon>
        <taxon>Solanum</taxon>
    </lineage>
</organism>
<reference evidence="1" key="1">
    <citation type="submission" date="2015-12" db="EMBL/GenBank/DDBJ databases">
        <title>Gene expression during late stages of embryo sac development: a critical building block for successful pollen-pistil interactions.</title>
        <authorList>
            <person name="Liu Y."/>
            <person name="Joly V."/>
            <person name="Sabar M."/>
            <person name="Matton D.P."/>
        </authorList>
    </citation>
    <scope>NUCLEOTIDE SEQUENCE</scope>
</reference>
<sequence>QLHKNIDIKLIIEKICASKNRSIKRKVIVSPHEGVTMFCLDTVKSWMTHGFRAYRSVNDMQTP</sequence>
<dbReference type="EMBL" id="GEDG01020260">
    <property type="protein sequence ID" value="JAP19271.1"/>
    <property type="molecule type" value="Transcribed_RNA"/>
</dbReference>